<accession>A0ABV9F841</accession>
<evidence type="ECO:0000256" key="1">
    <source>
        <dbReference type="SAM" id="Phobius"/>
    </source>
</evidence>
<sequence length="219" mass="24484">MIPVEAAKASQQGWKAWKPLLALLIIPAINVLYVLQNRPNSNVQSLVTDADRMLPYIPAFVLPYAIWYPFLIVVFILILRQDRHEYYRTLLALCLGLLLSNLVFLLFQTTVPRPEVTPDSLFDRLVLFIYANDRPYNCFPSVHVLTSALMIYGARVLGGGARTVVALVGATIIASTLFIKQHVLADVLAGLLAAKLVFWLAGELMPLIRKKLSAARERV</sequence>
<feature type="transmembrane region" description="Helical" evidence="1">
    <location>
        <begin position="56"/>
        <end position="79"/>
    </location>
</feature>
<dbReference type="Pfam" id="PF14378">
    <property type="entry name" value="PAP2_3"/>
    <property type="match status" value="1"/>
</dbReference>
<dbReference type="SUPFAM" id="SSF48317">
    <property type="entry name" value="Acid phosphatase/Vanadium-dependent haloperoxidase"/>
    <property type="match status" value="1"/>
</dbReference>
<proteinExistence type="predicted"/>
<feature type="transmembrane region" description="Helical" evidence="1">
    <location>
        <begin position="164"/>
        <end position="181"/>
    </location>
</feature>
<dbReference type="Proteomes" id="UP001596028">
    <property type="component" value="Unassembled WGS sequence"/>
</dbReference>
<feature type="domain" description="Inositolphosphotransferase Aur1/Ipt1" evidence="2">
    <location>
        <begin position="59"/>
        <end position="200"/>
    </location>
</feature>
<keyword evidence="1" id="KW-0472">Membrane</keyword>
<evidence type="ECO:0000313" key="4">
    <source>
        <dbReference type="Proteomes" id="UP001596028"/>
    </source>
</evidence>
<feature type="transmembrane region" description="Helical" evidence="1">
    <location>
        <begin position="20"/>
        <end position="36"/>
    </location>
</feature>
<organism evidence="3 4">
    <name type="scientific">Cohnella hongkongensis</name>
    <dbReference type="NCBI Taxonomy" id="178337"/>
    <lineage>
        <taxon>Bacteria</taxon>
        <taxon>Bacillati</taxon>
        <taxon>Bacillota</taxon>
        <taxon>Bacilli</taxon>
        <taxon>Bacillales</taxon>
        <taxon>Paenibacillaceae</taxon>
        <taxon>Cohnella</taxon>
    </lineage>
</organism>
<dbReference type="EMBL" id="JBHSEP010000001">
    <property type="protein sequence ID" value="MFC4597007.1"/>
    <property type="molecule type" value="Genomic_DNA"/>
</dbReference>
<keyword evidence="1" id="KW-1133">Transmembrane helix</keyword>
<comment type="caution">
    <text evidence="3">The sequence shown here is derived from an EMBL/GenBank/DDBJ whole genome shotgun (WGS) entry which is preliminary data.</text>
</comment>
<dbReference type="RefSeq" id="WP_378091699.1">
    <property type="nucleotide sequence ID" value="NZ_JBHSEP010000001.1"/>
</dbReference>
<evidence type="ECO:0000259" key="2">
    <source>
        <dbReference type="Pfam" id="PF14378"/>
    </source>
</evidence>
<protein>
    <submittedName>
        <fullName evidence="3">Phosphatase PAP2 family protein</fullName>
    </submittedName>
</protein>
<feature type="transmembrane region" description="Helical" evidence="1">
    <location>
        <begin position="86"/>
        <end position="107"/>
    </location>
</feature>
<evidence type="ECO:0000313" key="3">
    <source>
        <dbReference type="EMBL" id="MFC4597007.1"/>
    </source>
</evidence>
<reference evidence="4" key="1">
    <citation type="journal article" date="2019" name="Int. J. Syst. Evol. Microbiol.">
        <title>The Global Catalogue of Microorganisms (GCM) 10K type strain sequencing project: providing services to taxonomists for standard genome sequencing and annotation.</title>
        <authorList>
            <consortium name="The Broad Institute Genomics Platform"/>
            <consortium name="The Broad Institute Genome Sequencing Center for Infectious Disease"/>
            <person name="Wu L."/>
            <person name="Ma J."/>
        </authorList>
    </citation>
    <scope>NUCLEOTIDE SEQUENCE [LARGE SCALE GENOMIC DNA]</scope>
    <source>
        <strain evidence="4">CCUG 49571</strain>
    </source>
</reference>
<feature type="transmembrane region" description="Helical" evidence="1">
    <location>
        <begin position="187"/>
        <end position="208"/>
    </location>
</feature>
<gene>
    <name evidence="3" type="ORF">ACFO3S_02045</name>
</gene>
<keyword evidence="1" id="KW-0812">Transmembrane</keyword>
<name>A0ABV9F841_9BACL</name>
<dbReference type="InterPro" id="IPR026841">
    <property type="entry name" value="Aur1/Ipt1"/>
</dbReference>
<keyword evidence="4" id="KW-1185">Reference proteome</keyword>
<dbReference type="InterPro" id="IPR036938">
    <property type="entry name" value="PAP2/HPO_sf"/>
</dbReference>